<dbReference type="SUPFAM" id="SSF56219">
    <property type="entry name" value="DNase I-like"/>
    <property type="match status" value="1"/>
</dbReference>
<organism evidence="2 3">
    <name type="scientific">Vitis vinifera</name>
    <name type="common">Grape</name>
    <dbReference type="NCBI Taxonomy" id="29760"/>
    <lineage>
        <taxon>Eukaryota</taxon>
        <taxon>Viridiplantae</taxon>
        <taxon>Streptophyta</taxon>
        <taxon>Embryophyta</taxon>
        <taxon>Tracheophyta</taxon>
        <taxon>Spermatophyta</taxon>
        <taxon>Magnoliopsida</taxon>
        <taxon>eudicotyledons</taxon>
        <taxon>Gunneridae</taxon>
        <taxon>Pentapetalae</taxon>
        <taxon>rosids</taxon>
        <taxon>Vitales</taxon>
        <taxon>Vitaceae</taxon>
        <taxon>Viteae</taxon>
        <taxon>Vitis</taxon>
    </lineage>
</organism>
<dbReference type="EMBL" id="QGNW01000096">
    <property type="protein sequence ID" value="RVW98078.1"/>
    <property type="molecule type" value="Genomic_DNA"/>
</dbReference>
<evidence type="ECO:0000313" key="3">
    <source>
        <dbReference type="Proteomes" id="UP000288805"/>
    </source>
</evidence>
<dbReference type="Pfam" id="PF13966">
    <property type="entry name" value="zf-RVT"/>
    <property type="match status" value="1"/>
</dbReference>
<sequence>MECYCELSGPQLRPQGAGIMQSGPLEMGFLVKPRGSEGINPSSSSMDSFGPKEKVDFRRTKAWKPTVDAGLVADGQSPDGLRRLSEAELLHRERTKTDLALVEEATRYDIVPFQSDCLIPEPLSSPSPFFGRTPVGEYCDLSGLEEKCDEGENPLQMLMGMEPPLSETVECWDLVEANKSRTDDNGKELGSDQIVPRVNKAGGELSWEKSDLAKFSNFLGFSIEGLEKDIMEFLIKIRKRRERVHSKTFLEKSKFERELKRLECSINYEGGKKQNGGEQETKIQTLSEGLVRSLGSGRWSNWAALDALGSAGRILVCWDKRSLEVMETEVGKFSVSCRIRNVEDGMTWIFTGVYGPFSKEDRDCLWEELGAIRGLWEDPWCLGGDFNVILSQRERSRQGRLFGAMRSFAQTVDDLELIDLPMQGGIATCENRLKKVLDRVVSVDQNAFVRGRQILDASLVANEVIDYWYKRKEKGLICKLDIEKAYDSINWKFLMKVLRKMGFGSRWMDWMWWCISTAKFSILINGVPAGFFSNSKGLRQGDPLSPYLFVLGMEVLSTLIRQVGEGGFISGCRLRGRGGEELTVSHLLFADDTLIFCKARREQLTNLSWILAWFEVASGLRINLAKNVLIPVGEVDELEELAAELAYPSTSFPLYAFLRLWQKGLKKFKEISCGEGSLEGKVHLINWKVVCSPKEEGGLGIRKIDLLNKALLGKWVWRYAYEKDNLWKTAIGVKYGQEGCGWKTKEVCGPFGVGLWKEIMKEADWCWESIDFKVGKGNRVLFWTDKWCGNEALSQTFSQLFTLAGHKNAKVCEVWDSSLGQGGWNLSLARDFNDWEMDQIGDMLNLLKDFRISPEEDSVRWKREGNGVFGAKGAYKRLSGSSAGVFPNRRIWMDKVPTKVSFFAWEASWGKILTLDKFQRRGWQLPNRCYLCGCEEENANHILLHCTVVKTIWEITLAIFGVQWMFPESVIENNVVQLLEIALVAGVDKEPDPSQPCSVYTLVDLLPLLTVKSGDIELENHIKCNPQGVSCSRGEKPVDRLLMTLASECMQPDSQMQRFTGPNFHQDLNKLVSLSQHWAVLHVGCIQRLIRLCKELLILPDILTRDIPYVEYDPALLQAVASCADVLPSLFKPGFEFANSHAPVESSFENLVLLLLEEFLHLVRVIFWTSSVFQNIQACIIASVLDNLDSDVWRYNKSAANPKPPLAYFPRSVIYILKLIVEVKKQTYQAFDVQDDFQIDSPSCRLHSEKISLLKKYTVEELLKKIFPSSNQWVDNLMDLVFFLHSEGVKLRPKLERSFSSCAKASCNSETENAVCHEDEALFGDLFSEGGRSVGSTDGCDQAPASVNPTSNYCNMPIQAASEVLGFLKDCAFSPECTPQFMRMVVKSLVGSTLIFCFPYSIVRAAILKTGFLTTLQVYKSRGRLDTSMNFALNCCTIFSHVMLCLIHLKNTFLGKSLMLIVVASFTMI</sequence>
<accession>A0A438IMY2</accession>
<proteinExistence type="predicted"/>
<dbReference type="CDD" id="cd01650">
    <property type="entry name" value="RT_nLTR_like"/>
    <property type="match status" value="1"/>
</dbReference>
<feature type="domain" description="Reverse transcriptase" evidence="1">
    <location>
        <begin position="399"/>
        <end position="652"/>
    </location>
</feature>
<evidence type="ECO:0000313" key="2">
    <source>
        <dbReference type="EMBL" id="RVW98078.1"/>
    </source>
</evidence>
<dbReference type="SUPFAM" id="SSF56672">
    <property type="entry name" value="DNA/RNA polymerases"/>
    <property type="match status" value="1"/>
</dbReference>
<dbReference type="InterPro" id="IPR000477">
    <property type="entry name" value="RT_dom"/>
</dbReference>
<protein>
    <submittedName>
        <fullName evidence="2">Auxin transport protein BIG</fullName>
    </submittedName>
</protein>
<name>A0A438IMY2_VITVI</name>
<dbReference type="Proteomes" id="UP000288805">
    <property type="component" value="Unassembled WGS sequence"/>
</dbReference>
<evidence type="ECO:0000259" key="1">
    <source>
        <dbReference type="PROSITE" id="PS50878"/>
    </source>
</evidence>
<reference evidence="2 3" key="1">
    <citation type="journal article" date="2018" name="PLoS Genet.">
        <title>Population sequencing reveals clonal diversity and ancestral inbreeding in the grapevine cultivar Chardonnay.</title>
        <authorList>
            <person name="Roach M.J."/>
            <person name="Johnson D.L."/>
            <person name="Bohlmann J."/>
            <person name="van Vuuren H.J."/>
            <person name="Jones S.J."/>
            <person name="Pretorius I.S."/>
            <person name="Schmidt S.A."/>
            <person name="Borneman A.R."/>
        </authorList>
    </citation>
    <scope>NUCLEOTIDE SEQUENCE [LARGE SCALE GENOMIC DNA]</scope>
    <source>
        <strain evidence="3">cv. Chardonnay</strain>
        <tissue evidence="2">Leaf</tissue>
    </source>
</reference>
<dbReference type="InterPro" id="IPR036691">
    <property type="entry name" value="Endo/exonu/phosph_ase_sf"/>
</dbReference>
<dbReference type="InterPro" id="IPR043502">
    <property type="entry name" value="DNA/RNA_pol_sf"/>
</dbReference>
<dbReference type="Pfam" id="PF00078">
    <property type="entry name" value="RVT_1"/>
    <property type="match status" value="1"/>
</dbReference>
<comment type="caution">
    <text evidence="2">The sequence shown here is derived from an EMBL/GenBank/DDBJ whole genome shotgun (WGS) entry which is preliminary data.</text>
</comment>
<dbReference type="Gene3D" id="3.60.10.10">
    <property type="entry name" value="Endonuclease/exonuclease/phosphatase"/>
    <property type="match status" value="1"/>
</dbReference>
<dbReference type="PROSITE" id="PS50878">
    <property type="entry name" value="RT_POL"/>
    <property type="match status" value="1"/>
</dbReference>
<dbReference type="PANTHER" id="PTHR21725:SF1">
    <property type="entry name" value="E3 UBIQUITIN-PROTEIN LIGASE UBR4"/>
    <property type="match status" value="1"/>
</dbReference>
<dbReference type="InterPro" id="IPR045189">
    <property type="entry name" value="UBR4-like"/>
</dbReference>
<dbReference type="PANTHER" id="PTHR21725">
    <property type="entry name" value="E3 UBIQUITIN-PROTEIN LIGASE UBR4"/>
    <property type="match status" value="1"/>
</dbReference>
<gene>
    <name evidence="2" type="primary">BIG_2</name>
    <name evidence="2" type="ORF">CK203_029005</name>
</gene>
<dbReference type="InterPro" id="IPR026960">
    <property type="entry name" value="RVT-Znf"/>
</dbReference>